<organism evidence="2 3">
    <name type="scientific">Caenorhabditis elegans</name>
    <dbReference type="NCBI Taxonomy" id="6239"/>
    <lineage>
        <taxon>Eukaryota</taxon>
        <taxon>Metazoa</taxon>
        <taxon>Ecdysozoa</taxon>
        <taxon>Nematoda</taxon>
        <taxon>Chromadorea</taxon>
        <taxon>Rhabditida</taxon>
        <taxon>Rhabditina</taxon>
        <taxon>Rhabditomorpha</taxon>
        <taxon>Rhabditoidea</taxon>
        <taxon>Rhabditidae</taxon>
        <taxon>Peloderinae</taxon>
        <taxon>Caenorhabditis</taxon>
    </lineage>
</organism>
<feature type="transmembrane region" description="Helical" evidence="1">
    <location>
        <begin position="251"/>
        <end position="274"/>
    </location>
</feature>
<dbReference type="GO" id="GO:0038022">
    <property type="term" value="F:G protein-coupled olfactory receptor activity"/>
    <property type="evidence" value="ECO:0000318"/>
    <property type="project" value="GO_Central"/>
</dbReference>
<protein>
    <submittedName>
        <fullName evidence="2">Seven TM Receptor</fullName>
    </submittedName>
</protein>
<dbReference type="KEGG" id="cel:CELE_W06D12.4"/>
<dbReference type="PhylomeDB" id="O45893"/>
<dbReference type="InParanoid" id="O45893"/>
<evidence type="ECO:0000256" key="1">
    <source>
        <dbReference type="SAM" id="Phobius"/>
    </source>
</evidence>
<keyword evidence="2" id="KW-0675">Receptor</keyword>
<sequence>MTVSFEEVSDNSYLIAVIFCVSCNILLLYLVYTKSPKHVGTYKYLMTFFALNGILHSVFDFITKPIFLMLDGNEKHGSILVYFVLNKRFPSKWWAVLASEIYGFFLAVIFAVHFIFRYWTITKNDKIRFFNFPYFICWIIGSYYFGVEYSYILHVEFSERPDKTEFIRQKMSEDFGHTMDEITYMAARFVKYSEEAGALTIDWRQVGFYFAATKTMILSFIILIYCGIAITKTIRKDLKSLRSKERLRLELNLFLALIVQTVIPVLMIYCPFLLMWNFPVFLGIETARLTGMGVALYPGIDPLAIIFIVANYRRALLKPFRKVFLVQPASSTVRDISSTSRALAQVAGNQVAPAVVIN</sequence>
<dbReference type="CTD" id="189247"/>
<dbReference type="Pfam" id="PF10326">
    <property type="entry name" value="7TM_GPCR_Str"/>
    <property type="match status" value="1"/>
</dbReference>
<dbReference type="Bgee" id="WBGene00006137">
    <property type="expression patterns" value="Expressed in adult organism"/>
</dbReference>
<dbReference type="PIR" id="T26231">
    <property type="entry name" value="T26231"/>
</dbReference>
<dbReference type="UCSC" id="W06D12.4">
    <property type="organism name" value="c. elegans"/>
</dbReference>
<dbReference type="PANTHER" id="PTHR22943">
    <property type="entry name" value="7-TRANSMEMBRANE DOMAIN RECEPTOR C.ELEGANS"/>
    <property type="match status" value="1"/>
</dbReference>
<gene>
    <name evidence="2 4" type="primary">str-77</name>
    <name evidence="2" type="ORF">CELE_W06D12.4</name>
    <name evidence="4" type="ORF">W06D12.4</name>
</gene>
<name>O45893_CAEEL</name>
<dbReference type="HOGENOM" id="CLU_036335_2_0_1"/>
<accession>O45893</accession>
<dbReference type="GO" id="GO:0042048">
    <property type="term" value="P:olfactory behavior"/>
    <property type="evidence" value="ECO:0000318"/>
    <property type="project" value="GO_Central"/>
</dbReference>
<dbReference type="OMA" id="FRYWTIT"/>
<dbReference type="Gene3D" id="1.20.1070.10">
    <property type="entry name" value="Rhodopsin 7-helix transmembrane proteins"/>
    <property type="match status" value="1"/>
</dbReference>
<reference evidence="2 3" key="1">
    <citation type="journal article" date="1998" name="Science">
        <title>Genome sequence of the nematode C. elegans: a platform for investigating biology.</title>
        <authorList>
            <consortium name="The C. elegans sequencing consortium"/>
            <person name="Sulson J.E."/>
            <person name="Waterston R."/>
        </authorList>
    </citation>
    <scope>NUCLEOTIDE SEQUENCE [LARGE SCALE GENOMIC DNA]</scope>
    <source>
        <strain evidence="2 3">Bristol N2</strain>
    </source>
</reference>
<dbReference type="Proteomes" id="UP000001940">
    <property type="component" value="Chromosome V"/>
</dbReference>
<keyword evidence="1" id="KW-0812">Transmembrane</keyword>
<dbReference type="eggNOG" id="ENOG502TGGQ">
    <property type="taxonomic scope" value="Eukaryota"/>
</dbReference>
<evidence type="ECO:0000313" key="2">
    <source>
        <dbReference type="EMBL" id="CAB04925.1"/>
    </source>
</evidence>
<feature type="transmembrane region" description="Helical" evidence="1">
    <location>
        <begin position="128"/>
        <end position="146"/>
    </location>
</feature>
<dbReference type="EMBL" id="BX284605">
    <property type="protein sequence ID" value="CAB04925.1"/>
    <property type="molecule type" value="Genomic_DNA"/>
</dbReference>
<dbReference type="GeneID" id="189247"/>
<dbReference type="SUPFAM" id="SSF81321">
    <property type="entry name" value="Family A G protein-coupled receptor-like"/>
    <property type="match status" value="1"/>
</dbReference>
<dbReference type="OrthoDB" id="5860156at2759"/>
<evidence type="ECO:0000313" key="4">
    <source>
        <dbReference type="WormBase" id="W06D12.4"/>
    </source>
</evidence>
<dbReference type="PaxDb" id="6239-W06D12.4"/>
<dbReference type="PANTHER" id="PTHR22943:SF28">
    <property type="entry name" value="SEVEN TM RECEPTOR"/>
    <property type="match status" value="1"/>
</dbReference>
<keyword evidence="1" id="KW-1133">Transmembrane helix</keyword>
<dbReference type="AGR" id="WB:WBGene00006137"/>
<dbReference type="RefSeq" id="NP_507481.1">
    <property type="nucleotide sequence ID" value="NM_075080.1"/>
</dbReference>
<feature type="transmembrane region" description="Helical" evidence="1">
    <location>
        <begin position="208"/>
        <end position="230"/>
    </location>
</feature>
<evidence type="ECO:0000313" key="3">
    <source>
        <dbReference type="Proteomes" id="UP000001940"/>
    </source>
</evidence>
<feature type="transmembrane region" description="Helical" evidence="1">
    <location>
        <begin position="93"/>
        <end position="116"/>
    </location>
</feature>
<dbReference type="FunCoup" id="O45893">
    <property type="interactions" value="811"/>
</dbReference>
<keyword evidence="3" id="KW-1185">Reference proteome</keyword>
<dbReference type="InterPro" id="IPR019428">
    <property type="entry name" value="7TM_GPCR_serpentine_rcpt_Str"/>
</dbReference>
<proteinExistence type="predicted"/>
<dbReference type="GO" id="GO:0007186">
    <property type="term" value="P:G protein-coupled receptor signaling pathway"/>
    <property type="evidence" value="ECO:0000318"/>
    <property type="project" value="GO_Central"/>
</dbReference>
<dbReference type="GO" id="GO:0005886">
    <property type="term" value="C:plasma membrane"/>
    <property type="evidence" value="ECO:0000318"/>
    <property type="project" value="GO_Central"/>
</dbReference>
<dbReference type="AlphaFoldDB" id="O45893"/>
<dbReference type="WormBase" id="W06D12.4">
    <property type="protein sequence ID" value="CE16552"/>
    <property type="gene ID" value="WBGene00006137"/>
    <property type="gene designation" value="str-77"/>
</dbReference>
<feature type="transmembrane region" description="Helical" evidence="1">
    <location>
        <begin position="44"/>
        <end position="62"/>
    </location>
</feature>
<keyword evidence="1" id="KW-0472">Membrane</keyword>
<feature type="transmembrane region" description="Helical" evidence="1">
    <location>
        <begin position="294"/>
        <end position="312"/>
    </location>
</feature>
<feature type="transmembrane region" description="Helical" evidence="1">
    <location>
        <begin position="12"/>
        <end position="32"/>
    </location>
</feature>